<reference evidence="1 2" key="1">
    <citation type="submission" date="2020-01" db="EMBL/GenBank/DDBJ databases">
        <title>Herbidospora sp. NEAU-GS84 nov., a novel actinomycete isolated from soil.</title>
        <authorList>
            <person name="Han L."/>
        </authorList>
    </citation>
    <scope>NUCLEOTIDE SEQUENCE [LARGE SCALE GENOMIC DNA]</scope>
    <source>
        <strain evidence="1 2">NEAU-GS84</strain>
    </source>
</reference>
<evidence type="ECO:0000313" key="1">
    <source>
        <dbReference type="EMBL" id="NAS22453.1"/>
    </source>
</evidence>
<accession>A0A7C9N6R0</accession>
<comment type="caution">
    <text evidence="1">The sequence shown here is derived from an EMBL/GenBank/DDBJ whole genome shotgun (WGS) entry which is preliminary data.</text>
</comment>
<name>A0A7C9N6R0_9ACTN</name>
<keyword evidence="2" id="KW-1185">Reference proteome</keyword>
<evidence type="ECO:0000313" key="2">
    <source>
        <dbReference type="Proteomes" id="UP000479526"/>
    </source>
</evidence>
<dbReference type="RefSeq" id="WP_161479822.1">
    <property type="nucleotide sequence ID" value="NZ_WXEW01000003.1"/>
</dbReference>
<sequence>MSETYTDPGHPGVWPGGEDEATRELYDQYLRDHPIPQQPVFSRAAILARGGGRRG</sequence>
<dbReference type="Proteomes" id="UP000479526">
    <property type="component" value="Unassembled WGS sequence"/>
</dbReference>
<organism evidence="1 2">
    <name type="scientific">Herbidospora solisilvae</name>
    <dbReference type="NCBI Taxonomy" id="2696284"/>
    <lineage>
        <taxon>Bacteria</taxon>
        <taxon>Bacillati</taxon>
        <taxon>Actinomycetota</taxon>
        <taxon>Actinomycetes</taxon>
        <taxon>Streptosporangiales</taxon>
        <taxon>Streptosporangiaceae</taxon>
        <taxon>Herbidospora</taxon>
    </lineage>
</organism>
<protein>
    <submittedName>
        <fullName evidence="1">Uncharacterized protein</fullName>
    </submittedName>
</protein>
<dbReference type="AlphaFoldDB" id="A0A7C9N6R0"/>
<proteinExistence type="predicted"/>
<gene>
    <name evidence="1" type="ORF">GT755_12250</name>
</gene>
<dbReference type="EMBL" id="WXEW01000003">
    <property type="protein sequence ID" value="NAS22453.1"/>
    <property type="molecule type" value="Genomic_DNA"/>
</dbReference>